<evidence type="ECO:0000313" key="10">
    <source>
        <dbReference type="EMBL" id="KAJ3172818.1"/>
    </source>
</evidence>
<dbReference type="PROSITE" id="PS52038">
    <property type="entry name" value="TOPO_IB_2"/>
    <property type="match status" value="1"/>
</dbReference>
<dbReference type="EMBL" id="JADGJQ010000075">
    <property type="protein sequence ID" value="KAJ3172818.1"/>
    <property type="molecule type" value="Genomic_DNA"/>
</dbReference>
<dbReference type="Gene3D" id="2.170.11.10">
    <property type="entry name" value="DNA Topoisomerase I, domain 2"/>
    <property type="match status" value="1"/>
</dbReference>
<comment type="catalytic activity">
    <reaction evidence="1 6 7">
        <text>ATP-independent breakage of single-stranded DNA, followed by passage and rejoining.</text>
        <dbReference type="EC" id="5.6.2.1"/>
    </reaction>
</comment>
<evidence type="ECO:0000256" key="3">
    <source>
        <dbReference type="ARBA" id="ARBA00023029"/>
    </source>
</evidence>
<dbReference type="Proteomes" id="UP001212152">
    <property type="component" value="Unassembled WGS sequence"/>
</dbReference>
<dbReference type="InterPro" id="IPR014727">
    <property type="entry name" value="TopoI_cat_a/b-sub_euk"/>
</dbReference>
<dbReference type="FunFam" id="2.170.11.10:FF:000001">
    <property type="entry name" value="DNA topoisomerase I"/>
    <property type="match status" value="1"/>
</dbReference>
<evidence type="ECO:0000256" key="7">
    <source>
        <dbReference type="RuleBase" id="RU365101"/>
    </source>
</evidence>
<feature type="region of interest" description="Disordered" evidence="8">
    <location>
        <begin position="1"/>
        <end position="184"/>
    </location>
</feature>
<gene>
    <name evidence="10" type="primary">TOP1</name>
    <name evidence="10" type="ORF">HDU87_007820</name>
</gene>
<name>A0AAD5TDL3_9FUNG</name>
<evidence type="ECO:0000256" key="2">
    <source>
        <dbReference type="ARBA" id="ARBA00006645"/>
    </source>
</evidence>
<keyword evidence="5 6" id="KW-0413">Isomerase</keyword>
<evidence type="ECO:0000256" key="8">
    <source>
        <dbReference type="SAM" id="MobiDB-lite"/>
    </source>
</evidence>
<dbReference type="FunFam" id="3.90.15.10:FF:000002">
    <property type="entry name" value="DNA topoisomerase I"/>
    <property type="match status" value="1"/>
</dbReference>
<dbReference type="Pfam" id="PF02919">
    <property type="entry name" value="Topoisom_I_N"/>
    <property type="match status" value="1"/>
</dbReference>
<feature type="compositionally biased region" description="Basic and acidic residues" evidence="8">
    <location>
        <begin position="137"/>
        <end position="166"/>
    </location>
</feature>
<dbReference type="CDD" id="cd00660">
    <property type="entry name" value="Topoisomer_IB_N"/>
    <property type="match status" value="1"/>
</dbReference>
<dbReference type="PANTHER" id="PTHR10290:SF3">
    <property type="entry name" value="DNA TOPOISOMERASE 1"/>
    <property type="match status" value="1"/>
</dbReference>
<evidence type="ECO:0000256" key="4">
    <source>
        <dbReference type="ARBA" id="ARBA00023125"/>
    </source>
</evidence>
<protein>
    <recommendedName>
        <fullName evidence="7">DNA topoisomerase I</fullName>
        <ecNumber evidence="7">5.6.2.1</ecNumber>
    </recommendedName>
    <alternativeName>
        <fullName evidence="7">DNA topoisomerase 1</fullName>
    </alternativeName>
</protein>
<keyword evidence="3 6" id="KW-0799">Topoisomerase</keyword>
<feature type="compositionally biased region" description="Acidic residues" evidence="8">
    <location>
        <begin position="174"/>
        <end position="183"/>
    </location>
</feature>
<accession>A0AAD5TDL3</accession>
<dbReference type="InterPro" id="IPR013500">
    <property type="entry name" value="TopoI_cat_euk"/>
</dbReference>
<dbReference type="InterPro" id="IPR013030">
    <property type="entry name" value="DNA_topo_DNA_db_N_dom2"/>
</dbReference>
<comment type="function">
    <text evidence="7">Releases the supercoiling and torsional tension of DNA introduced during the DNA replication and transcription by transiently cleaving and rejoining one strand of the DNA duplex. Introduces a single-strand break via transesterification at the specific target site 5'-[CT]CCTTp site in duplex DNA. The scissile phosphodiester is attacked by the catalytic tyrosine of the enzyme, resulting in the formation of a DNA-(3'-phosphotyrosyl)-enzyme intermediate and the expulsion of a 5'-OH DNA strand. The free DNA strand then undergoes passage around the unbroken strand thus removing DNA supercoils. Finally, in the religation step, the DNA 5'-OH attacks the covalent intermediate to expel the active-site tyrosine and restore the DNA phosphodiester backbone.</text>
</comment>
<dbReference type="InterPro" id="IPR013034">
    <property type="entry name" value="DNA_topo_DNA_db_N_dom1"/>
</dbReference>
<comment type="similarity">
    <text evidence="2 6 7">Belongs to the type IB topoisomerase family.</text>
</comment>
<dbReference type="GO" id="GO:0006265">
    <property type="term" value="P:DNA topological change"/>
    <property type="evidence" value="ECO:0007669"/>
    <property type="project" value="UniProtKB-UniRule"/>
</dbReference>
<evidence type="ECO:0000313" key="11">
    <source>
        <dbReference type="Proteomes" id="UP001212152"/>
    </source>
</evidence>
<dbReference type="PANTHER" id="PTHR10290">
    <property type="entry name" value="DNA TOPOISOMERASE I"/>
    <property type="match status" value="1"/>
</dbReference>
<dbReference type="InterPro" id="IPR011010">
    <property type="entry name" value="DNA_brk_join_enz"/>
</dbReference>
<dbReference type="InterPro" id="IPR051062">
    <property type="entry name" value="Topoisomerase_IB"/>
</dbReference>
<dbReference type="GO" id="GO:0006338">
    <property type="term" value="P:chromatin remodeling"/>
    <property type="evidence" value="ECO:0007669"/>
    <property type="project" value="UniProtKB-ARBA"/>
</dbReference>
<keyword evidence="11" id="KW-1185">Reference proteome</keyword>
<proteinExistence type="inferred from homology"/>
<dbReference type="SUPFAM" id="SSF56349">
    <property type="entry name" value="DNA breaking-rejoining enzymes"/>
    <property type="match status" value="1"/>
</dbReference>
<dbReference type="InterPro" id="IPR008336">
    <property type="entry name" value="TopoI_DNA-bd_euk"/>
</dbReference>
<feature type="compositionally biased region" description="Low complexity" evidence="8">
    <location>
        <begin position="99"/>
        <end position="120"/>
    </location>
</feature>
<dbReference type="CDD" id="cd00659">
    <property type="entry name" value="Topo_IB_C"/>
    <property type="match status" value="1"/>
</dbReference>
<dbReference type="Pfam" id="PF14370">
    <property type="entry name" value="Topo_C_assoc"/>
    <property type="match status" value="1"/>
</dbReference>
<evidence type="ECO:0000256" key="6">
    <source>
        <dbReference type="PROSITE-ProRule" id="PRU01382"/>
    </source>
</evidence>
<dbReference type="GO" id="GO:0007059">
    <property type="term" value="P:chromosome segregation"/>
    <property type="evidence" value="ECO:0007669"/>
    <property type="project" value="TreeGrafter"/>
</dbReference>
<dbReference type="Gene3D" id="3.90.15.10">
    <property type="entry name" value="Topoisomerase I, Chain A, domain 3"/>
    <property type="match status" value="1"/>
</dbReference>
<feature type="active site" description="O-(3'-phospho-DNA)-tyrosine intermediate" evidence="6">
    <location>
        <position position="753"/>
    </location>
</feature>
<dbReference type="InterPro" id="IPR018521">
    <property type="entry name" value="TopoIB_AS"/>
</dbReference>
<dbReference type="SMART" id="SM00435">
    <property type="entry name" value="TOPEUc"/>
    <property type="match status" value="1"/>
</dbReference>
<evidence type="ECO:0000256" key="1">
    <source>
        <dbReference type="ARBA" id="ARBA00000213"/>
    </source>
</evidence>
<dbReference type="GO" id="GO:0006260">
    <property type="term" value="P:DNA replication"/>
    <property type="evidence" value="ECO:0007669"/>
    <property type="project" value="TreeGrafter"/>
</dbReference>
<dbReference type="EC" id="5.6.2.1" evidence="7"/>
<dbReference type="Pfam" id="PF01028">
    <property type="entry name" value="Topoisom_I"/>
    <property type="match status" value="1"/>
</dbReference>
<dbReference type="PROSITE" id="PS00176">
    <property type="entry name" value="TOPO_IB_1"/>
    <property type="match status" value="1"/>
</dbReference>
<dbReference type="PRINTS" id="PR00416">
    <property type="entry name" value="EUTPISMRASEI"/>
</dbReference>
<comment type="caution">
    <text evidence="10">The sequence shown here is derived from an EMBL/GenBank/DDBJ whole genome shotgun (WGS) entry which is preliminary data.</text>
</comment>
<dbReference type="GO" id="GO:0005694">
    <property type="term" value="C:chromosome"/>
    <property type="evidence" value="ECO:0007669"/>
    <property type="project" value="InterPro"/>
</dbReference>
<evidence type="ECO:0000256" key="5">
    <source>
        <dbReference type="ARBA" id="ARBA00023235"/>
    </source>
</evidence>
<dbReference type="GO" id="GO:0005730">
    <property type="term" value="C:nucleolus"/>
    <property type="evidence" value="ECO:0007669"/>
    <property type="project" value="TreeGrafter"/>
</dbReference>
<dbReference type="Gene3D" id="1.10.132.10">
    <property type="match status" value="1"/>
</dbReference>
<dbReference type="GO" id="GO:0003677">
    <property type="term" value="F:DNA binding"/>
    <property type="evidence" value="ECO:0007669"/>
    <property type="project" value="UniProtKB-UniRule"/>
</dbReference>
<sequence>MSNSDDDVPLKSRRPASAAKKGTDGQQTPSRAASPAASVSSSASDAPLASRKKKAPAVNGKSKPAAASNGADKRPQSEVDSDSDSDVPLAKKVKKDVKATAAKAKAAPAAAAKKAASTQPAKRKRATTSKSDDEDAPEKKVKATRAKKETTGAKGAVKKETKAAKAKDKKVKTEDEELQEEEEEHKWWLEMDRDDSIKWQTLSHNGPLFPPLYEPHGVKLLYDGKPVDLDPDSEEVASFFATLVGTDHGNNPTFQKNFFSDFLKVLEKDKNKPPLKKFELCDFSRIAEHLEAEREKRKAMSKEEKLKIKEDKLKLDAEYGFAILDGRKEKIGNYRIEPPSLFRGRGAHPKTGKLKTRVAPEQVTLNIGKEAQVPEPPAGHKWGSVIHDNTVTWLATWKENVNDSTKYIFLAANSSLKGQSDFKKFEKARVLKTKVEAIRRDYERDLKAKEMYTRQLATAMYLIDRLALRAGNAKNDEEEADTVGCCSLRLENISLAPPNKVTFDFLGKDSIRFYKECEVSDQVFKNLKIFKKPPKVDRDDVFDRLNTMKLNKHLNSCMPGLSAKVFRTYNASHTFQEELKKTPKDGTVAEKILAYQRANREVAVLCNHQKAVSKNHSALIQRIIDKVRALKYERMLLRQSMLELDPKLKKKRPELDELESDLDDEFIESHKQALAEKEKDQLAVKLERENTKRAQEGAPLLKELEVKKPAQPSLESLEKKLVKIDERIQAQKMLLIDKDEGKSTALGTSKINYIDPRISAAWCRKYGVPLDKVFAKTLRDKFNWAMDADEEWLWGAQCAGGAGDDNLDLTRDLEPGRYERMFRLAVPAELGFDGSVGGGGDEEEEEEYVLCARLERRPAAWMEDVVSRPMLLGGGASCSHGIYKAVGQDNVGIIVGSQDRAQDMINP</sequence>
<dbReference type="InterPro" id="IPR013499">
    <property type="entry name" value="TopoI_euk"/>
</dbReference>
<dbReference type="SUPFAM" id="SSF56741">
    <property type="entry name" value="Eukaryotic DNA topoisomerase I, N-terminal DNA-binding fragment"/>
    <property type="match status" value="1"/>
</dbReference>
<feature type="domain" description="DNA topoisomerase I eukaryotic-type" evidence="9">
    <location>
        <begin position="341"/>
        <end position="767"/>
    </location>
</feature>
<dbReference type="InterPro" id="IPR036202">
    <property type="entry name" value="TopoI_DNA-bd_euk_N_sf"/>
</dbReference>
<evidence type="ECO:0000259" key="9">
    <source>
        <dbReference type="SMART" id="SM00435"/>
    </source>
</evidence>
<feature type="compositionally biased region" description="Low complexity" evidence="8">
    <location>
        <begin position="29"/>
        <end position="49"/>
    </location>
</feature>
<dbReference type="Gene3D" id="1.10.10.41">
    <property type="entry name" value="Yeast DNA topoisomerase - domain 1"/>
    <property type="match status" value="1"/>
</dbReference>
<dbReference type="InterPro" id="IPR014711">
    <property type="entry name" value="TopoI_cat_a-hlx-sub_euk"/>
</dbReference>
<dbReference type="FunFam" id="1.10.10.41:FF:000001">
    <property type="entry name" value="DNA topoisomerase I"/>
    <property type="match status" value="1"/>
</dbReference>
<keyword evidence="4 6" id="KW-0238">DNA-binding</keyword>
<dbReference type="AlphaFoldDB" id="A0AAD5TDL3"/>
<dbReference type="GO" id="GO:0003917">
    <property type="term" value="F:DNA topoisomerase type I (single strand cut, ATP-independent) activity"/>
    <property type="evidence" value="ECO:0007669"/>
    <property type="project" value="UniProtKB-UniRule"/>
</dbReference>
<dbReference type="InterPro" id="IPR001631">
    <property type="entry name" value="TopoI"/>
</dbReference>
<reference evidence="10" key="1">
    <citation type="submission" date="2020-05" db="EMBL/GenBank/DDBJ databases">
        <title>Phylogenomic resolution of chytrid fungi.</title>
        <authorList>
            <person name="Stajich J.E."/>
            <person name="Amses K."/>
            <person name="Simmons R."/>
            <person name="Seto K."/>
            <person name="Myers J."/>
            <person name="Bonds A."/>
            <person name="Quandt C.A."/>
            <person name="Barry K."/>
            <person name="Liu P."/>
            <person name="Grigoriev I."/>
            <person name="Longcore J.E."/>
            <person name="James T.Y."/>
        </authorList>
    </citation>
    <scope>NUCLEOTIDE SEQUENCE</scope>
    <source>
        <strain evidence="10">JEL0379</strain>
    </source>
</reference>
<dbReference type="InterPro" id="IPR025834">
    <property type="entry name" value="TopoI_C_dom"/>
</dbReference>
<organism evidence="10 11">
    <name type="scientific">Geranomyces variabilis</name>
    <dbReference type="NCBI Taxonomy" id="109894"/>
    <lineage>
        <taxon>Eukaryota</taxon>
        <taxon>Fungi</taxon>
        <taxon>Fungi incertae sedis</taxon>
        <taxon>Chytridiomycota</taxon>
        <taxon>Chytridiomycota incertae sedis</taxon>
        <taxon>Chytridiomycetes</taxon>
        <taxon>Spizellomycetales</taxon>
        <taxon>Powellomycetaceae</taxon>
        <taxon>Geranomyces</taxon>
    </lineage>
</organism>